<reference evidence="2" key="1">
    <citation type="submission" date="2022-05" db="EMBL/GenBank/DDBJ databases">
        <title>Complete genome sequence of toluene-degrading Gulosibacter sediminis strain ACHW.36C.</title>
        <authorList>
            <person name="Wai A.C."/>
            <person name="Lai G.K."/>
            <person name="Griffin S.D."/>
            <person name="Leung F.C."/>
        </authorList>
    </citation>
    <scope>NUCLEOTIDE SEQUENCE [LARGE SCALE GENOMIC DNA]</scope>
    <source>
        <strain evidence="2">ACHW.36C</strain>
    </source>
</reference>
<keyword evidence="1" id="KW-0472">Membrane</keyword>
<name>A0ABY4MWX3_9MICO</name>
<accession>A0ABY4MWX3</accession>
<feature type="transmembrane region" description="Helical" evidence="1">
    <location>
        <begin position="41"/>
        <end position="64"/>
    </location>
</feature>
<feature type="transmembrane region" description="Helical" evidence="1">
    <location>
        <begin position="6"/>
        <end position="29"/>
    </location>
</feature>
<feature type="transmembrane region" description="Helical" evidence="1">
    <location>
        <begin position="123"/>
        <end position="143"/>
    </location>
</feature>
<evidence type="ECO:0000256" key="1">
    <source>
        <dbReference type="SAM" id="Phobius"/>
    </source>
</evidence>
<sequence>MELLLALPALALADSLSYGTLTIPVWLLLEPGRVRGRRVFTYLLTIAAFYFAIGLGLLWSAGWLLPFAIDAAESPAGHLVLLVTGIALVIWSFALDSKGAKAKRANGGGLMAKLGKWRTSDKPVATVAVAAGLIELLTMLPYLVGIGLISSSDASPATSIGLLAGYCLVMVLPALALFGLRAALGSRVEGLLDRINAWMLKHGESALSWVVGILGVVLIVNNLNLVGN</sequence>
<keyword evidence="1" id="KW-1133">Transmembrane helix</keyword>
<protein>
    <submittedName>
        <fullName evidence="2">GAP family protein</fullName>
    </submittedName>
</protein>
<feature type="transmembrane region" description="Helical" evidence="1">
    <location>
        <begin position="163"/>
        <end position="184"/>
    </location>
</feature>
<dbReference type="InterPro" id="IPR021315">
    <property type="entry name" value="Gap/Sap"/>
</dbReference>
<gene>
    <name evidence="2" type="ORF">M3M28_00220</name>
</gene>
<keyword evidence="1" id="KW-0812">Transmembrane</keyword>
<evidence type="ECO:0000313" key="2">
    <source>
        <dbReference type="EMBL" id="UQN14928.1"/>
    </source>
</evidence>
<dbReference type="EMBL" id="CP097160">
    <property type="protein sequence ID" value="UQN14928.1"/>
    <property type="molecule type" value="Genomic_DNA"/>
</dbReference>
<feature type="transmembrane region" description="Helical" evidence="1">
    <location>
        <begin position="76"/>
        <end position="95"/>
    </location>
</feature>
<organism evidence="2">
    <name type="scientific">Gulosibacter sediminis</name>
    <dbReference type="NCBI Taxonomy" id="1729695"/>
    <lineage>
        <taxon>Bacteria</taxon>
        <taxon>Bacillati</taxon>
        <taxon>Actinomycetota</taxon>
        <taxon>Actinomycetes</taxon>
        <taxon>Micrococcales</taxon>
        <taxon>Microbacteriaceae</taxon>
        <taxon>Gulosibacter</taxon>
    </lineage>
</organism>
<feature type="transmembrane region" description="Helical" evidence="1">
    <location>
        <begin position="205"/>
        <end position="223"/>
    </location>
</feature>
<dbReference type="Pfam" id="PF11139">
    <property type="entry name" value="SfLAP"/>
    <property type="match status" value="1"/>
</dbReference>
<proteinExistence type="predicted"/>